<reference evidence="1 2" key="1">
    <citation type="submission" date="2017-12" db="EMBL/GenBank/DDBJ databases">
        <title>Whole genome analysis of Escherichia phage PP01 and T2.</title>
        <authorList>
            <person name="Hoshiga F."/>
            <person name="Yoshizaki K."/>
            <person name="Miyanaga K."/>
            <person name="Tanji Y."/>
        </authorList>
    </citation>
    <scope>NUCLEOTIDE SEQUENCE [LARGE SCALE GENOMIC DNA]</scope>
</reference>
<protein>
    <submittedName>
        <fullName evidence="1">Uncharacterized protein</fullName>
    </submittedName>
</protein>
<accession>A0A2Z5WK25</accession>
<dbReference type="GeneID" id="65062233"/>
<organism evidence="1 2">
    <name type="scientific">Escherichia phage PP01</name>
    <dbReference type="NCBI Taxonomy" id="2060720"/>
    <lineage>
        <taxon>Viruses</taxon>
        <taxon>Duplodnaviria</taxon>
        <taxon>Heunggongvirae</taxon>
        <taxon>Uroviricota</taxon>
        <taxon>Caudoviricetes</taxon>
        <taxon>Pantevenvirales</taxon>
        <taxon>Straboviridae</taxon>
        <taxon>Tevenvirinae</taxon>
        <taxon>Tequatrovirus</taxon>
        <taxon>Tequatrovirus pp01</taxon>
    </lineage>
</organism>
<evidence type="ECO:0000313" key="1">
    <source>
        <dbReference type="EMBL" id="BBC14472.1"/>
    </source>
</evidence>
<keyword evidence="2" id="KW-1185">Reference proteome</keyword>
<dbReference type="Proteomes" id="UP000249058">
    <property type="component" value="Segment"/>
</dbReference>
<sequence>MPQGLAPTERLGLFSINISILNPRIKTGNKMKSYTQFLNEAVLNEASSTEIQAVAKAAIAAGKYSYKDASDESRFQFARGMKAEGFTGNAVSMAWKSLVATGAAFAKASGKPAPKADPKAAQEKNIVKGIISRYEAILKELLVIKTEGQKLARAYSFKDNPHAHDLEYVEDIQKIIKDRIWSAKQIK</sequence>
<proteinExistence type="predicted"/>
<dbReference type="KEGG" id="vg:65062233"/>
<dbReference type="RefSeq" id="YP_010073505.1">
    <property type="nucleotide sequence ID" value="NC_054930.1"/>
</dbReference>
<dbReference type="EMBL" id="LC348379">
    <property type="protein sequence ID" value="BBC14472.1"/>
    <property type="molecule type" value="Genomic_DNA"/>
</dbReference>
<evidence type="ECO:0000313" key="2">
    <source>
        <dbReference type="Proteomes" id="UP000249058"/>
    </source>
</evidence>
<name>A0A2Z5WK25_9CAUD</name>